<dbReference type="AlphaFoldDB" id="A0A9D2C9R4"/>
<dbReference type="EMBL" id="DXDC01000452">
    <property type="protein sequence ID" value="HIY67531.1"/>
    <property type="molecule type" value="Genomic_DNA"/>
</dbReference>
<dbReference type="Proteomes" id="UP000824005">
    <property type="component" value="Unassembled WGS sequence"/>
</dbReference>
<organism evidence="2 3">
    <name type="scientific">Candidatus Agrococcus pullicola</name>
    <dbReference type="NCBI Taxonomy" id="2838429"/>
    <lineage>
        <taxon>Bacteria</taxon>
        <taxon>Bacillati</taxon>
        <taxon>Actinomycetota</taxon>
        <taxon>Actinomycetes</taxon>
        <taxon>Micrococcales</taxon>
        <taxon>Microbacteriaceae</taxon>
        <taxon>Agrococcus</taxon>
    </lineage>
</organism>
<feature type="transmembrane region" description="Helical" evidence="1">
    <location>
        <begin position="65"/>
        <end position="83"/>
    </location>
</feature>
<evidence type="ECO:0000256" key="1">
    <source>
        <dbReference type="SAM" id="Phobius"/>
    </source>
</evidence>
<feature type="non-terminal residue" evidence="2">
    <location>
        <position position="1"/>
    </location>
</feature>
<comment type="caution">
    <text evidence="2">The sequence shown here is derived from an EMBL/GenBank/DDBJ whole genome shotgun (WGS) entry which is preliminary data.</text>
</comment>
<evidence type="ECO:0000313" key="3">
    <source>
        <dbReference type="Proteomes" id="UP000824005"/>
    </source>
</evidence>
<name>A0A9D2C9R4_9MICO</name>
<reference evidence="2" key="2">
    <citation type="submission" date="2021-04" db="EMBL/GenBank/DDBJ databases">
        <authorList>
            <person name="Gilroy R."/>
        </authorList>
    </citation>
    <scope>NUCLEOTIDE SEQUENCE</scope>
    <source>
        <strain evidence="2">ChiGjej1B1-98</strain>
    </source>
</reference>
<evidence type="ECO:0000313" key="2">
    <source>
        <dbReference type="EMBL" id="HIY67531.1"/>
    </source>
</evidence>
<gene>
    <name evidence="2" type="ORF">H9830_14800</name>
</gene>
<accession>A0A9D2C9R4</accession>
<dbReference type="InterPro" id="IPR036259">
    <property type="entry name" value="MFS_trans_sf"/>
</dbReference>
<keyword evidence="1" id="KW-1133">Transmembrane helix</keyword>
<protein>
    <submittedName>
        <fullName evidence="2">MFS transporter</fullName>
    </submittedName>
</protein>
<dbReference type="SUPFAM" id="SSF103473">
    <property type="entry name" value="MFS general substrate transporter"/>
    <property type="match status" value="1"/>
</dbReference>
<reference evidence="2" key="1">
    <citation type="journal article" date="2021" name="PeerJ">
        <title>Extensive microbial diversity within the chicken gut microbiome revealed by metagenomics and culture.</title>
        <authorList>
            <person name="Gilroy R."/>
            <person name="Ravi A."/>
            <person name="Getino M."/>
            <person name="Pursley I."/>
            <person name="Horton D.L."/>
            <person name="Alikhan N.F."/>
            <person name="Baker D."/>
            <person name="Gharbi K."/>
            <person name="Hall N."/>
            <person name="Watson M."/>
            <person name="Adriaenssens E.M."/>
            <person name="Foster-Nyarko E."/>
            <person name="Jarju S."/>
            <person name="Secka A."/>
            <person name="Antonio M."/>
            <person name="Oren A."/>
            <person name="Chaudhuri R.R."/>
            <person name="La Ragione R."/>
            <person name="Hildebrand F."/>
            <person name="Pallen M.J."/>
        </authorList>
    </citation>
    <scope>NUCLEOTIDE SEQUENCE</scope>
    <source>
        <strain evidence="2">ChiGjej1B1-98</strain>
    </source>
</reference>
<keyword evidence="1" id="KW-0472">Membrane</keyword>
<proteinExistence type="predicted"/>
<keyword evidence="1" id="KW-0812">Transmembrane</keyword>
<sequence>GGPASMVAFDHARTHNPAHRLSTATGVTNVGGFLAALIAVFLIGLALDLQGAGTPETYTLDAFRIAFLMQVPIWLLGIVFIVIERRRTRVHIGLDEPRRRRPRQ</sequence>
<feature type="transmembrane region" description="Helical" evidence="1">
    <location>
        <begin position="21"/>
        <end position="45"/>
    </location>
</feature>